<evidence type="ECO:0000256" key="3">
    <source>
        <dbReference type="ARBA" id="ARBA00012744"/>
    </source>
</evidence>
<protein>
    <recommendedName>
        <fullName evidence="3">beta-glucosidase</fullName>
        <ecNumber evidence="3">3.2.1.21</ecNumber>
    </recommendedName>
</protein>
<dbReference type="RefSeq" id="WP_203764676.1">
    <property type="nucleotide sequence ID" value="NZ_BAAABO010000036.1"/>
</dbReference>
<dbReference type="InterPro" id="IPR051915">
    <property type="entry name" value="Cellulose_Degrad_GH3"/>
</dbReference>
<evidence type="ECO:0000256" key="2">
    <source>
        <dbReference type="ARBA" id="ARBA00005336"/>
    </source>
</evidence>
<dbReference type="PROSITE" id="PS00775">
    <property type="entry name" value="GLYCOSYL_HYDROL_F3"/>
    <property type="match status" value="1"/>
</dbReference>
<dbReference type="EC" id="3.2.1.21" evidence="3"/>
<proteinExistence type="inferred from homology"/>
<dbReference type="PANTHER" id="PTHR30620">
    <property type="entry name" value="PERIPLASMIC BETA-GLUCOSIDASE-RELATED"/>
    <property type="match status" value="1"/>
</dbReference>
<dbReference type="Proteomes" id="UP000609879">
    <property type="component" value="Unassembled WGS sequence"/>
</dbReference>
<comment type="similarity">
    <text evidence="2 7">Belongs to the glycosyl hydrolase 3 family.</text>
</comment>
<keyword evidence="5 7" id="KW-0378">Hydrolase</keyword>
<dbReference type="EMBL" id="BOMI01000068">
    <property type="protein sequence ID" value="GID75053.1"/>
    <property type="molecule type" value="Genomic_DNA"/>
</dbReference>
<evidence type="ECO:0000256" key="7">
    <source>
        <dbReference type="RuleBase" id="RU361161"/>
    </source>
</evidence>
<dbReference type="InterPro" id="IPR017853">
    <property type="entry name" value="GH"/>
</dbReference>
<dbReference type="Pfam" id="PF00933">
    <property type="entry name" value="Glyco_hydro_3"/>
    <property type="match status" value="1"/>
</dbReference>
<feature type="domain" description="Glycoside hydrolase family 3 N-terminal" evidence="9">
    <location>
        <begin position="61"/>
        <end position="391"/>
    </location>
</feature>
<reference evidence="11 12" key="1">
    <citation type="submission" date="2021-01" db="EMBL/GenBank/DDBJ databases">
        <title>Whole genome shotgun sequence of Actinoplanes deccanensis NBRC 13994.</title>
        <authorList>
            <person name="Komaki H."/>
            <person name="Tamura T."/>
        </authorList>
    </citation>
    <scope>NUCLEOTIDE SEQUENCE [LARGE SCALE GENOMIC DNA]</scope>
    <source>
        <strain evidence="11 12">NBRC 13994</strain>
    </source>
</reference>
<feature type="signal peptide" evidence="8">
    <location>
        <begin position="1"/>
        <end position="28"/>
    </location>
</feature>
<dbReference type="InterPro" id="IPR036962">
    <property type="entry name" value="Glyco_hydro_3_N_sf"/>
</dbReference>
<dbReference type="PRINTS" id="PR00133">
    <property type="entry name" value="GLHYDRLASE3"/>
</dbReference>
<keyword evidence="6 7" id="KW-0326">Glycosidase</keyword>
<dbReference type="InterPro" id="IPR019800">
    <property type="entry name" value="Glyco_hydro_3_AS"/>
</dbReference>
<evidence type="ECO:0000259" key="9">
    <source>
        <dbReference type="Pfam" id="PF00933"/>
    </source>
</evidence>
<evidence type="ECO:0000313" key="12">
    <source>
        <dbReference type="Proteomes" id="UP000609879"/>
    </source>
</evidence>
<sequence length="699" mass="73054">MTRLRWRPVAFLAAGVLAAGLVPGTATATAQSSAQAQAQAPYKNPQLPVDRRVADLLSRMTLADKVGQMTQAERGALAADPAQVATLRLGSVLSGGGSVPPGNTPAAWVEMINTFQRYALSTPLGIPILYGVDAVHGHGNVYGATVFPHNTGLGATRDARLVERVYRATAEEVTATGIPWNFAPCVCVSRDERWGRAYESFSEDPRLVTRLGAAAVDGTQRAGVMATAKHFAGDGDTEYGTGSGDFTIDQGITVTNRADFARINLGPYVSAIRHDVGSVMPSFSSVDWTEDGVGNPTKMHASRELLTGLLKGRLGFGGLVVSDWEGIHQIPDPSGAAAPTPLQVRVGVNAGTDLFMEPNTAPQFIQVLTAEIAAGRVSMARVDDAVRRILRAKFELGLFEHPYVTAGPIGTAAHRALAREAVAESQVLLKNSGDLLPLRPDSSLYVAGRNADDIGNQAGGWTIDWQGRSGDAIPGTTILEGIRSVAPRARVTYSADASAPIAATDIGVVVVGETPYAEGFGDVGAPPWPWGTEPQKEPKLLTLQPGDRAVVDKVCSAVAKCVVLLVSGRPQVITDQLGTIDALVASWLPGSEGAGVADVLFGREPFTGRLPVSWPATVGQVPINVGDKAYNPLYPYGWGLRTGARHGSSLDGLRDAAQARVVAGRAGAGWAASLAGAAAAEEAGNTAQAAALLRKVIRS</sequence>
<evidence type="ECO:0000259" key="10">
    <source>
        <dbReference type="Pfam" id="PF01915"/>
    </source>
</evidence>
<dbReference type="Pfam" id="PF01915">
    <property type="entry name" value="Glyco_hydro_3_C"/>
    <property type="match status" value="1"/>
</dbReference>
<evidence type="ECO:0000256" key="6">
    <source>
        <dbReference type="ARBA" id="ARBA00023295"/>
    </source>
</evidence>
<comment type="caution">
    <text evidence="11">The sequence shown here is derived from an EMBL/GenBank/DDBJ whole genome shotgun (WGS) entry which is preliminary data.</text>
</comment>
<gene>
    <name evidence="11" type="ORF">Ade02nite_36940</name>
</gene>
<dbReference type="PANTHER" id="PTHR30620:SF16">
    <property type="entry name" value="LYSOSOMAL BETA GLUCOSIDASE"/>
    <property type="match status" value="1"/>
</dbReference>
<evidence type="ECO:0000256" key="4">
    <source>
        <dbReference type="ARBA" id="ARBA00022729"/>
    </source>
</evidence>
<comment type="catalytic activity">
    <reaction evidence="1">
        <text>Hydrolysis of terminal, non-reducing beta-D-glucosyl residues with release of beta-D-glucose.</text>
        <dbReference type="EC" id="3.2.1.21"/>
    </reaction>
</comment>
<organism evidence="11 12">
    <name type="scientific">Paractinoplanes deccanensis</name>
    <dbReference type="NCBI Taxonomy" id="113561"/>
    <lineage>
        <taxon>Bacteria</taxon>
        <taxon>Bacillati</taxon>
        <taxon>Actinomycetota</taxon>
        <taxon>Actinomycetes</taxon>
        <taxon>Micromonosporales</taxon>
        <taxon>Micromonosporaceae</taxon>
        <taxon>Paractinoplanes</taxon>
    </lineage>
</organism>
<keyword evidence="12" id="KW-1185">Reference proteome</keyword>
<name>A0ABQ3Y4Z3_9ACTN</name>
<evidence type="ECO:0000256" key="5">
    <source>
        <dbReference type="ARBA" id="ARBA00022801"/>
    </source>
</evidence>
<keyword evidence="4 8" id="KW-0732">Signal</keyword>
<dbReference type="InterPro" id="IPR001764">
    <property type="entry name" value="Glyco_hydro_3_N"/>
</dbReference>
<dbReference type="SUPFAM" id="SSF51445">
    <property type="entry name" value="(Trans)glycosidases"/>
    <property type="match status" value="1"/>
</dbReference>
<evidence type="ECO:0000256" key="1">
    <source>
        <dbReference type="ARBA" id="ARBA00000448"/>
    </source>
</evidence>
<evidence type="ECO:0000256" key="8">
    <source>
        <dbReference type="SAM" id="SignalP"/>
    </source>
</evidence>
<evidence type="ECO:0000313" key="11">
    <source>
        <dbReference type="EMBL" id="GID75053.1"/>
    </source>
</evidence>
<dbReference type="SUPFAM" id="SSF52279">
    <property type="entry name" value="Beta-D-glucan exohydrolase, C-terminal domain"/>
    <property type="match status" value="1"/>
</dbReference>
<dbReference type="InterPro" id="IPR002772">
    <property type="entry name" value="Glyco_hydro_3_C"/>
</dbReference>
<feature type="chain" id="PRO_5047050010" description="beta-glucosidase" evidence="8">
    <location>
        <begin position="29"/>
        <end position="699"/>
    </location>
</feature>
<dbReference type="Gene3D" id="3.20.20.300">
    <property type="entry name" value="Glycoside hydrolase, family 3, N-terminal domain"/>
    <property type="match status" value="1"/>
</dbReference>
<accession>A0ABQ3Y4Z3</accession>
<feature type="domain" description="Glycoside hydrolase family 3 C-terminal" evidence="10">
    <location>
        <begin position="427"/>
        <end position="640"/>
    </location>
</feature>
<dbReference type="Gene3D" id="3.40.50.1700">
    <property type="entry name" value="Glycoside hydrolase family 3 C-terminal domain"/>
    <property type="match status" value="1"/>
</dbReference>
<dbReference type="InterPro" id="IPR036881">
    <property type="entry name" value="Glyco_hydro_3_C_sf"/>
</dbReference>